<feature type="transmembrane region" description="Helical" evidence="1">
    <location>
        <begin position="12"/>
        <end position="28"/>
    </location>
</feature>
<keyword evidence="1" id="KW-1133">Transmembrane helix</keyword>
<proteinExistence type="predicted"/>
<keyword evidence="1" id="KW-0472">Membrane</keyword>
<evidence type="ECO:0000256" key="1">
    <source>
        <dbReference type="SAM" id="Phobius"/>
    </source>
</evidence>
<evidence type="ECO:0000313" key="2">
    <source>
        <dbReference type="EMBL" id="MBO0950583.1"/>
    </source>
</evidence>
<dbReference type="Proteomes" id="UP000664628">
    <property type="component" value="Unassembled WGS sequence"/>
</dbReference>
<keyword evidence="3" id="KW-1185">Reference proteome</keyword>
<accession>A0ABS3JKQ7</accession>
<comment type="caution">
    <text evidence="2">The sequence shown here is derived from an EMBL/GenBank/DDBJ whole genome shotgun (WGS) entry which is preliminary data.</text>
</comment>
<feature type="transmembrane region" description="Helical" evidence="1">
    <location>
        <begin position="190"/>
        <end position="207"/>
    </location>
</feature>
<protein>
    <recommendedName>
        <fullName evidence="4">DUF4239 domain-containing protein</fullName>
    </recommendedName>
</protein>
<feature type="transmembrane region" description="Helical" evidence="1">
    <location>
        <begin position="40"/>
        <end position="61"/>
    </location>
</feature>
<gene>
    <name evidence="2" type="ORF">J2I46_18450</name>
</gene>
<feature type="transmembrane region" description="Helical" evidence="1">
    <location>
        <begin position="163"/>
        <end position="184"/>
    </location>
</feature>
<evidence type="ECO:0000313" key="3">
    <source>
        <dbReference type="Proteomes" id="UP000664628"/>
    </source>
</evidence>
<dbReference type="EMBL" id="JAFMYW010000005">
    <property type="protein sequence ID" value="MBO0950583.1"/>
    <property type="molecule type" value="Genomic_DNA"/>
</dbReference>
<organism evidence="2 3">
    <name type="scientific">Fibrella forsythiae</name>
    <dbReference type="NCBI Taxonomy" id="2817061"/>
    <lineage>
        <taxon>Bacteria</taxon>
        <taxon>Pseudomonadati</taxon>
        <taxon>Bacteroidota</taxon>
        <taxon>Cytophagia</taxon>
        <taxon>Cytophagales</taxon>
        <taxon>Spirosomataceae</taxon>
        <taxon>Fibrella</taxon>
    </lineage>
</organism>
<sequence length="234" mass="27031">MFDNYSLRSRLAPTTLTALPLVAVYKYIGSPYIDDYMNEIIPLFPIIEGVSFFVAIVLLLVQVNRQLSKEFLQKPYFQGEIRMPTTDFLLHINNEFSNEYKNQIRSKISGYFGMTMLTKTEESVDEVKARFLIKEAVSQIRAVLRDNELLLKHNIEYGGVRNFLGGCIQAIFFSVVLLIKSVFFPYSQNLIIVSMLFLVVYVGFLISGKKIIILYSNDYAKVLYQQFMNHTKQP</sequence>
<reference evidence="2 3" key="1">
    <citation type="submission" date="2021-03" db="EMBL/GenBank/DDBJ databases">
        <title>Fibrella sp. HMF5405 genome sequencing and assembly.</title>
        <authorList>
            <person name="Kang H."/>
            <person name="Kim H."/>
            <person name="Bae S."/>
            <person name="Joh K."/>
        </authorList>
    </citation>
    <scope>NUCLEOTIDE SEQUENCE [LARGE SCALE GENOMIC DNA]</scope>
    <source>
        <strain evidence="2 3">HMF5405</strain>
    </source>
</reference>
<keyword evidence="1" id="KW-0812">Transmembrane</keyword>
<evidence type="ECO:0008006" key="4">
    <source>
        <dbReference type="Google" id="ProtNLM"/>
    </source>
</evidence>
<name>A0ABS3JKQ7_9BACT</name>